<dbReference type="RefSeq" id="WP_077216498.1">
    <property type="nucleotide sequence ID" value="NZ_FSRH01000010.1"/>
</dbReference>
<evidence type="ECO:0008006" key="3">
    <source>
        <dbReference type="Google" id="ProtNLM"/>
    </source>
</evidence>
<name>A0A069RMK5_PEPLI</name>
<proteinExistence type="predicted"/>
<reference evidence="1 2" key="1">
    <citation type="submission" date="2014-03" db="EMBL/GenBank/DDBJ databases">
        <title>Genome sequence of Clostridium litorale W6, DSM 5388.</title>
        <authorList>
            <person name="Poehlein A."/>
            <person name="Jagirdar A."/>
            <person name="Khonsari B."/>
            <person name="Chibani C.M."/>
            <person name="Gutierrez Gutierrez D.A."/>
            <person name="Davydova E."/>
            <person name="Alghaithi H.S."/>
            <person name="Nair K.P."/>
            <person name="Dhamotharan K."/>
            <person name="Chandran L."/>
            <person name="G W."/>
            <person name="Daniel R."/>
        </authorList>
    </citation>
    <scope>NUCLEOTIDE SEQUENCE [LARGE SCALE GENOMIC DNA]</scope>
    <source>
        <strain evidence="1 2">W6</strain>
    </source>
</reference>
<dbReference type="Proteomes" id="UP000027946">
    <property type="component" value="Unassembled WGS sequence"/>
</dbReference>
<dbReference type="InterPro" id="IPR009229">
    <property type="entry name" value="AgrD"/>
</dbReference>
<gene>
    <name evidence="1" type="ORF">CLIT_10c01490</name>
</gene>
<evidence type="ECO:0000313" key="2">
    <source>
        <dbReference type="Proteomes" id="UP000027946"/>
    </source>
</evidence>
<organism evidence="1 2">
    <name type="scientific">Peptoclostridium litorale DSM 5388</name>
    <dbReference type="NCBI Taxonomy" id="1121324"/>
    <lineage>
        <taxon>Bacteria</taxon>
        <taxon>Bacillati</taxon>
        <taxon>Bacillota</taxon>
        <taxon>Clostridia</taxon>
        <taxon>Peptostreptococcales</taxon>
        <taxon>Peptoclostridiaceae</taxon>
        <taxon>Peptoclostridium</taxon>
    </lineage>
</organism>
<accession>A0A069RMK5</accession>
<dbReference type="OrthoDB" id="1809626at2"/>
<dbReference type="NCBIfam" id="TIGR04223">
    <property type="entry name" value="quorum_AgrD"/>
    <property type="match status" value="1"/>
</dbReference>
<dbReference type="EMBL" id="JJMM01000010">
    <property type="protein sequence ID" value="KDR95422.1"/>
    <property type="molecule type" value="Genomic_DNA"/>
</dbReference>
<protein>
    <recommendedName>
        <fullName evidence="3">Cyclic lactone autoinducer peptide</fullName>
    </recommendedName>
</protein>
<sequence>MMRRMLQLSITILTFLAFANVASATSIAAYQPEIPEQFK</sequence>
<dbReference type="AlphaFoldDB" id="A0A069RMK5"/>
<keyword evidence="2" id="KW-1185">Reference proteome</keyword>
<evidence type="ECO:0000313" key="1">
    <source>
        <dbReference type="EMBL" id="KDR95422.1"/>
    </source>
</evidence>
<comment type="caution">
    <text evidence="1">The sequence shown here is derived from an EMBL/GenBank/DDBJ whole genome shotgun (WGS) entry which is preliminary data.</text>
</comment>